<proteinExistence type="inferred from homology"/>
<evidence type="ECO:0000256" key="12">
    <source>
        <dbReference type="ARBA" id="ARBA00029961"/>
    </source>
</evidence>
<gene>
    <name evidence="18" type="primary">LOC102372710</name>
</gene>
<keyword evidence="9 15" id="KW-0812">Transmembrane</keyword>
<dbReference type="AlphaFoldDB" id="A0A3Q0G6J6"/>
<feature type="transmembrane region" description="Helical" evidence="15">
    <location>
        <begin position="101"/>
        <end position="123"/>
    </location>
</feature>
<dbReference type="GO" id="GO:0042383">
    <property type="term" value="C:sarcolemma"/>
    <property type="evidence" value="ECO:0007669"/>
    <property type="project" value="UniProtKB-SubCell"/>
</dbReference>
<feature type="domain" description="Major facilitator superfamily (MFS) profile" evidence="16">
    <location>
        <begin position="476"/>
        <end position="919"/>
    </location>
</feature>
<keyword evidence="7" id="KW-1003">Cell membrane</keyword>
<feature type="region of interest" description="Disordered" evidence="14">
    <location>
        <begin position="1"/>
        <end position="26"/>
    </location>
</feature>
<evidence type="ECO:0000256" key="15">
    <source>
        <dbReference type="SAM" id="Phobius"/>
    </source>
</evidence>
<sequence length="956" mass="106366">MPTLPFKPVAEHNSQGRQQVHETAGGREKEAVFQTYPRCPAAWMISWNLLLLAFVLGIGGTFQYGLQISIINPPAEHIKSFISEIWLERYSFPLSDKGVTLLWSSIVSIYSIGGLLGSMYAGYFSIRFGRKKAMLFVNIPALLGAALMGFSKVFGSFEMILLGRFFSGVCTGLGLNIHLMYVGECAPKKLRGVTAITASTAIAIGKFVGFAIGLEEILGAKALWPILMGVSAIPALIQMVTLPFFPDSPRYLLIDKKDKEGCVKAMKQLWGDNDHVAEIDDMIAEQEIINGEKAKSVLDLFRDQSVRWQLITLFLVCCCLQLIGVNAVYFYAYDIFMKAGIPFSQIRYVSLGTGITEVITTILCGFLIERAGRKPLLWTSYATMTLALGLLTATLSLQERSYWIPYCSVVLIFIFIMSFGIGPAGVSCPLPTEIFIQSYRPAAYVFCGGSNWIQLFIIGLVFPFIVVQYQRLFQMFFVLGIGGNLLCGFQISVINYPSMHMKRFINETWLERYSSPLHQESLTLLWSLIVSIYCVGGLVGCLCIGYLSEKYGKKKCLLFNCLLIIVAALHVGFSKPAKSFEMILIGRALYGLSAGVCLNVHIQYAGEISPKKLRGFANTLPPVFFTLGKALGQIMGLRDLLGTESLWHLLLASCGIGALFQLIFLPFFPESPPYLLIQKGDKEGCLKAMKQLWGEGNYQEDMDDLMKEKEALKSTKTMGVLELIKEPSLRWQMNILFLLVMTLQLCGLNAIYFYTFEVFRTARLDEDLIPYISLGVGICELFSMILCSSIIDRFGRRMLLWGGYWLMALVLTFLVATLLLKDQVFWMSYCSVIFIFLFVVAYGTGPAGASISVMIEIFNQSARSSALVISGTICWVGLVVIGMIFPFLVEALGPFCFLIFAGVLATSGILTYLFLPETKGKSVMEIAEEFSTLHFGKNALQIVGRKSYKEYTCTKL</sequence>
<keyword evidence="6" id="KW-0813">Transport</keyword>
<protein>
    <recommendedName>
        <fullName evidence="5">Solute carrier family 2, facilitated glucose transporter member 5</fullName>
    </recommendedName>
    <alternativeName>
        <fullName evidence="13">Fructose transporter</fullName>
    </alternativeName>
    <alternativeName>
        <fullName evidence="12">Glucose transporter type 5, small intestine</fullName>
    </alternativeName>
</protein>
<dbReference type="Proteomes" id="UP000189705">
    <property type="component" value="Unplaced"/>
</dbReference>
<dbReference type="GO" id="GO:0055056">
    <property type="term" value="F:D-glucose transmembrane transporter activity"/>
    <property type="evidence" value="ECO:0007669"/>
    <property type="project" value="TreeGrafter"/>
</dbReference>
<dbReference type="PRINTS" id="PR00171">
    <property type="entry name" value="SUGRTRNSPORT"/>
</dbReference>
<feature type="transmembrane region" description="Helical" evidence="15">
    <location>
        <begin position="375"/>
        <end position="397"/>
    </location>
</feature>
<dbReference type="PANTHER" id="PTHR23503:SF54">
    <property type="entry name" value="MAJOR FACILITATOR SUPERFAMILY (MFS) PROFILE DOMAIN-CONTAINING PROTEIN"/>
    <property type="match status" value="1"/>
</dbReference>
<evidence type="ECO:0000256" key="10">
    <source>
        <dbReference type="ARBA" id="ARBA00022989"/>
    </source>
</evidence>
<dbReference type="PANTHER" id="PTHR23503">
    <property type="entry name" value="SOLUTE CARRIER FAMILY 2"/>
    <property type="match status" value="1"/>
</dbReference>
<keyword evidence="11 15" id="KW-0472">Membrane</keyword>
<dbReference type="InterPro" id="IPR003663">
    <property type="entry name" value="Sugar/inositol_transpt"/>
</dbReference>
<feature type="transmembrane region" description="Helical" evidence="15">
    <location>
        <begin position="799"/>
        <end position="820"/>
    </location>
</feature>
<dbReference type="Pfam" id="PF00083">
    <property type="entry name" value="Sugar_tr"/>
    <property type="match status" value="2"/>
</dbReference>
<evidence type="ECO:0000256" key="11">
    <source>
        <dbReference type="ARBA" id="ARBA00023136"/>
    </source>
</evidence>
<dbReference type="GO" id="GO:0046323">
    <property type="term" value="P:D-glucose import"/>
    <property type="evidence" value="ECO:0007669"/>
    <property type="project" value="TreeGrafter"/>
</dbReference>
<evidence type="ECO:0000256" key="4">
    <source>
        <dbReference type="ARBA" id="ARBA00007004"/>
    </source>
</evidence>
<dbReference type="FunFam" id="1.20.1250.20:FF:001511">
    <property type="entry name" value="Solute carrier family 2, facilitated glucose transporter member 5"/>
    <property type="match status" value="1"/>
</dbReference>
<dbReference type="Gene3D" id="1.20.1250.20">
    <property type="entry name" value="MFS general substrate transporter like domains"/>
    <property type="match status" value="2"/>
</dbReference>
<comment type="catalytic activity">
    <reaction evidence="1">
        <text>D-fructose(out) = D-fructose(in)</text>
        <dbReference type="Rhea" id="RHEA:60372"/>
        <dbReference type="ChEBI" id="CHEBI:37721"/>
    </reaction>
</comment>
<accession>A0A3Q0G6J6</accession>
<organism evidence="17 18">
    <name type="scientific">Alligator sinensis</name>
    <name type="common">Chinese alligator</name>
    <dbReference type="NCBI Taxonomy" id="38654"/>
    <lineage>
        <taxon>Eukaryota</taxon>
        <taxon>Metazoa</taxon>
        <taxon>Chordata</taxon>
        <taxon>Craniata</taxon>
        <taxon>Vertebrata</taxon>
        <taxon>Euteleostomi</taxon>
        <taxon>Archelosauria</taxon>
        <taxon>Archosauria</taxon>
        <taxon>Crocodylia</taxon>
        <taxon>Alligatoridae</taxon>
        <taxon>Alligatorinae</taxon>
        <taxon>Alligator</taxon>
    </lineage>
</organism>
<feature type="transmembrane region" description="Helical" evidence="15">
    <location>
        <begin position="161"/>
        <end position="181"/>
    </location>
</feature>
<feature type="transmembrane region" description="Helical" evidence="15">
    <location>
        <begin position="310"/>
        <end position="333"/>
    </location>
</feature>
<evidence type="ECO:0000256" key="9">
    <source>
        <dbReference type="ARBA" id="ARBA00022692"/>
    </source>
</evidence>
<dbReference type="PROSITE" id="PS00217">
    <property type="entry name" value="SUGAR_TRANSPORT_2"/>
    <property type="match status" value="2"/>
</dbReference>
<keyword evidence="10 15" id="KW-1133">Transmembrane helix</keyword>
<feature type="transmembrane region" description="Helical" evidence="15">
    <location>
        <begin position="646"/>
        <end position="668"/>
    </location>
</feature>
<feature type="transmembrane region" description="Helical" evidence="15">
    <location>
        <begin position="768"/>
        <end position="787"/>
    </location>
</feature>
<feature type="transmembrane region" description="Helical" evidence="15">
    <location>
        <begin position="403"/>
        <end position="430"/>
    </location>
</feature>
<feature type="transmembrane region" description="Helical" evidence="15">
    <location>
        <begin position="135"/>
        <end position="155"/>
    </location>
</feature>
<comment type="similarity">
    <text evidence="4">Belongs to the major facilitator superfamily. Sugar transporter (TC 2.A.1.1) family. Glucose transporter subfamily.</text>
</comment>
<evidence type="ECO:0000313" key="18">
    <source>
        <dbReference type="RefSeq" id="XP_025055072.1"/>
    </source>
</evidence>
<feature type="transmembrane region" description="Helical" evidence="15">
    <location>
        <begin position="472"/>
        <end position="494"/>
    </location>
</feature>
<keyword evidence="8" id="KW-0762">Sugar transport</keyword>
<evidence type="ECO:0000256" key="14">
    <source>
        <dbReference type="SAM" id="MobiDB-lite"/>
    </source>
</evidence>
<dbReference type="InParanoid" id="A0A3Q0G6J6"/>
<feature type="transmembrane region" description="Helical" evidence="15">
    <location>
        <begin position="226"/>
        <end position="245"/>
    </location>
</feature>
<feature type="transmembrane region" description="Helical" evidence="15">
    <location>
        <begin position="826"/>
        <end position="845"/>
    </location>
</feature>
<feature type="transmembrane region" description="Helical" evidence="15">
    <location>
        <begin position="585"/>
        <end position="604"/>
    </location>
</feature>
<dbReference type="GeneID" id="102372710"/>
<evidence type="ECO:0000256" key="3">
    <source>
        <dbReference type="ARBA" id="ARBA00004651"/>
    </source>
</evidence>
<dbReference type="STRING" id="38654.A0A3Q0G6J6"/>
<keyword evidence="17" id="KW-1185">Reference proteome</keyword>
<feature type="transmembrane region" description="Helical" evidence="15">
    <location>
        <begin position="891"/>
        <end position="915"/>
    </location>
</feature>
<dbReference type="InterPro" id="IPR005828">
    <property type="entry name" value="MFS_sugar_transport-like"/>
</dbReference>
<evidence type="ECO:0000256" key="7">
    <source>
        <dbReference type="ARBA" id="ARBA00022475"/>
    </source>
</evidence>
<evidence type="ECO:0000256" key="5">
    <source>
        <dbReference type="ARBA" id="ARBA00015973"/>
    </source>
</evidence>
<feature type="transmembrane region" description="Helical" evidence="15">
    <location>
        <begin position="442"/>
        <end position="466"/>
    </location>
</feature>
<dbReference type="InterPro" id="IPR036259">
    <property type="entry name" value="MFS_trans_sf"/>
</dbReference>
<evidence type="ECO:0000256" key="2">
    <source>
        <dbReference type="ARBA" id="ARBA00004135"/>
    </source>
</evidence>
<dbReference type="KEGG" id="asn:102372710"/>
<feature type="transmembrane region" description="Helical" evidence="15">
    <location>
        <begin position="47"/>
        <end position="66"/>
    </location>
</feature>
<feature type="transmembrane region" description="Helical" evidence="15">
    <location>
        <begin position="193"/>
        <end position="214"/>
    </location>
</feature>
<reference evidence="18" key="1">
    <citation type="submission" date="2025-08" db="UniProtKB">
        <authorList>
            <consortium name="RefSeq"/>
        </authorList>
    </citation>
    <scope>IDENTIFICATION</scope>
</reference>
<feature type="transmembrane region" description="Helical" evidence="15">
    <location>
        <begin position="735"/>
        <end position="756"/>
    </location>
</feature>
<name>A0A3Q0G6J6_ALLSI</name>
<comment type="subcellular location">
    <subcellularLocation>
        <location evidence="2">Cell membrane</location>
        <location evidence="2">Sarcolemma</location>
    </subcellularLocation>
    <subcellularLocation>
        <location evidence="3">Cell membrane</location>
        <topology evidence="3">Multi-pass membrane protein</topology>
    </subcellularLocation>
</comment>
<dbReference type="NCBIfam" id="TIGR00879">
    <property type="entry name" value="SP"/>
    <property type="match status" value="2"/>
</dbReference>
<evidence type="ECO:0000256" key="1">
    <source>
        <dbReference type="ARBA" id="ARBA00000590"/>
    </source>
</evidence>
<feature type="domain" description="Major facilitator superfamily (MFS) profile" evidence="16">
    <location>
        <begin position="53"/>
        <end position="485"/>
    </location>
</feature>
<dbReference type="GO" id="GO:0070837">
    <property type="term" value="P:dehydroascorbic acid transport"/>
    <property type="evidence" value="ECO:0007669"/>
    <property type="project" value="TreeGrafter"/>
</dbReference>
<feature type="transmembrane region" description="Helical" evidence="15">
    <location>
        <begin position="557"/>
        <end position="573"/>
    </location>
</feature>
<dbReference type="InterPro" id="IPR005829">
    <property type="entry name" value="Sugar_transporter_CS"/>
</dbReference>
<evidence type="ECO:0000256" key="8">
    <source>
        <dbReference type="ARBA" id="ARBA00022597"/>
    </source>
</evidence>
<evidence type="ECO:0000313" key="17">
    <source>
        <dbReference type="Proteomes" id="UP000189705"/>
    </source>
</evidence>
<dbReference type="GO" id="GO:1990539">
    <property type="term" value="P:fructose import across plasma membrane"/>
    <property type="evidence" value="ECO:0007669"/>
    <property type="project" value="UniProtKB-ARBA"/>
</dbReference>
<feature type="transmembrane region" description="Helical" evidence="15">
    <location>
        <begin position="345"/>
        <end position="368"/>
    </location>
</feature>
<dbReference type="GO" id="GO:0005353">
    <property type="term" value="F:fructose transmembrane transporter activity"/>
    <property type="evidence" value="ECO:0007669"/>
    <property type="project" value="UniProtKB-ARBA"/>
</dbReference>
<evidence type="ECO:0000256" key="6">
    <source>
        <dbReference type="ARBA" id="ARBA00022448"/>
    </source>
</evidence>
<dbReference type="SUPFAM" id="SSF103473">
    <property type="entry name" value="MFS general substrate transporter"/>
    <property type="match status" value="2"/>
</dbReference>
<dbReference type="PROSITE" id="PS50850">
    <property type="entry name" value="MFS"/>
    <property type="match status" value="2"/>
</dbReference>
<evidence type="ECO:0000259" key="16">
    <source>
        <dbReference type="PROSITE" id="PS50850"/>
    </source>
</evidence>
<feature type="transmembrane region" description="Helical" evidence="15">
    <location>
        <begin position="522"/>
        <end position="545"/>
    </location>
</feature>
<dbReference type="RefSeq" id="XP_025055072.1">
    <property type="nucleotide sequence ID" value="XM_025199287.1"/>
</dbReference>
<dbReference type="InterPro" id="IPR045263">
    <property type="entry name" value="GLUT"/>
</dbReference>
<feature type="transmembrane region" description="Helical" evidence="15">
    <location>
        <begin position="866"/>
        <end position="885"/>
    </location>
</feature>
<dbReference type="InterPro" id="IPR020846">
    <property type="entry name" value="MFS_dom"/>
</dbReference>
<evidence type="ECO:0000256" key="13">
    <source>
        <dbReference type="ARBA" id="ARBA00031099"/>
    </source>
</evidence>